<proteinExistence type="predicted"/>
<evidence type="ECO:0000313" key="2">
    <source>
        <dbReference type="Proteomes" id="UP000234331"/>
    </source>
</evidence>
<reference evidence="1 2" key="1">
    <citation type="submission" date="2017-06" db="EMBL/GenBank/DDBJ databases">
        <authorList>
            <person name="Kim H.J."/>
            <person name="Triplett B.A."/>
        </authorList>
    </citation>
    <scope>NUCLEOTIDE SEQUENCE [LARGE SCALE GENOMIC DNA]</scope>
    <source>
        <strain evidence="1">FRACA_ARgP5</strain>
    </source>
</reference>
<organism evidence="1 2">
    <name type="scientific">Frankia canadensis</name>
    <dbReference type="NCBI Taxonomy" id="1836972"/>
    <lineage>
        <taxon>Bacteria</taxon>
        <taxon>Bacillati</taxon>
        <taxon>Actinomycetota</taxon>
        <taxon>Actinomycetes</taxon>
        <taxon>Frankiales</taxon>
        <taxon>Frankiaceae</taxon>
        <taxon>Frankia</taxon>
    </lineage>
</organism>
<name>A0A2I2KWD8_9ACTN</name>
<keyword evidence="2" id="KW-1185">Reference proteome</keyword>
<protein>
    <submittedName>
        <fullName evidence="1">Uncharacterized protein</fullName>
    </submittedName>
</protein>
<dbReference type="EMBL" id="FZMO01000331">
    <property type="protein sequence ID" value="SNQ49966.1"/>
    <property type="molecule type" value="Genomic_DNA"/>
</dbReference>
<sequence>MLDDQFAQGHDLSELARRLYELIPGVARVRWFSEGGSVDTAQESGPGPTDAVMDAAARFLAIRAARDQG</sequence>
<dbReference type="Proteomes" id="UP000234331">
    <property type="component" value="Unassembled WGS sequence"/>
</dbReference>
<dbReference type="RefSeq" id="WP_101833338.1">
    <property type="nucleotide sequence ID" value="NZ_FZMO01000331.1"/>
</dbReference>
<evidence type="ECO:0000313" key="1">
    <source>
        <dbReference type="EMBL" id="SNQ49966.1"/>
    </source>
</evidence>
<gene>
    <name evidence="1" type="ORF">FRACA_3970006</name>
</gene>
<accession>A0A2I2KWD8</accession>
<dbReference type="AlphaFoldDB" id="A0A2I2KWD8"/>